<evidence type="ECO:0008006" key="4">
    <source>
        <dbReference type="Google" id="ProtNLM"/>
    </source>
</evidence>
<dbReference type="AlphaFoldDB" id="A0A916RGX9"/>
<comment type="caution">
    <text evidence="2">The sequence shown here is derived from an EMBL/GenBank/DDBJ whole genome shotgun (WGS) entry which is preliminary data.</text>
</comment>
<sequence length="247" mass="26109">MGLTMHATLYIALVTAAVLGFRHGFDYDHIAAIADIVSVQSSRRIGFRLGMIYALGHALTVAALGSIVVVLGVHLPTGIDRWAERFVGLTLLVLGIYVLGTLIFRPAGTLPKSRYMLLHHAWHHTKLAFSHAEHGKTYTAPNSFDSRSVFVIGIVHGLGAETPSQLMIFLLAANLGGAALGMLGLGMFLAGLLTMNALMTASAAGAFGISRQRPHLLRAVSALTGAYSLAMGIVFLAGRSAILPAIN</sequence>
<reference evidence="2" key="2">
    <citation type="submission" date="2020-09" db="EMBL/GenBank/DDBJ databases">
        <authorList>
            <person name="Sun Q."/>
            <person name="Zhou Y."/>
        </authorList>
    </citation>
    <scope>NUCLEOTIDE SEQUENCE</scope>
    <source>
        <strain evidence="2">CGMCC 1.15447</strain>
    </source>
</reference>
<dbReference type="Proteomes" id="UP000648801">
    <property type="component" value="Unassembled WGS sequence"/>
</dbReference>
<keyword evidence="3" id="KW-1185">Reference proteome</keyword>
<dbReference type="InterPro" id="IPR052776">
    <property type="entry name" value="Chloro_ReproSupport/MetalTrans"/>
</dbReference>
<protein>
    <recommendedName>
        <fullName evidence="4">Nickel/cobalt efflux system</fullName>
    </recommendedName>
</protein>
<gene>
    <name evidence="2" type="ORF">GCM10011507_03550</name>
</gene>
<accession>A0A916RGX9</accession>
<keyword evidence="1" id="KW-1133">Transmembrane helix</keyword>
<keyword evidence="1" id="KW-0812">Transmembrane</keyword>
<proteinExistence type="predicted"/>
<feature type="transmembrane region" description="Helical" evidence="1">
    <location>
        <begin position="45"/>
        <end position="74"/>
    </location>
</feature>
<reference evidence="2" key="1">
    <citation type="journal article" date="2014" name="Int. J. Syst. Evol. Microbiol.">
        <title>Complete genome sequence of Corynebacterium casei LMG S-19264T (=DSM 44701T), isolated from a smear-ripened cheese.</title>
        <authorList>
            <consortium name="US DOE Joint Genome Institute (JGI-PGF)"/>
            <person name="Walter F."/>
            <person name="Albersmeier A."/>
            <person name="Kalinowski J."/>
            <person name="Ruckert C."/>
        </authorList>
    </citation>
    <scope>NUCLEOTIDE SEQUENCE</scope>
    <source>
        <strain evidence="2">CGMCC 1.15447</strain>
    </source>
</reference>
<name>A0A916RGX9_9BACT</name>
<evidence type="ECO:0000313" key="2">
    <source>
        <dbReference type="EMBL" id="GGA55564.1"/>
    </source>
</evidence>
<feature type="transmembrane region" description="Helical" evidence="1">
    <location>
        <begin position="216"/>
        <end position="237"/>
    </location>
</feature>
<keyword evidence="1" id="KW-0472">Membrane</keyword>
<evidence type="ECO:0000313" key="3">
    <source>
        <dbReference type="Proteomes" id="UP000648801"/>
    </source>
</evidence>
<feature type="transmembrane region" description="Helical" evidence="1">
    <location>
        <begin position="86"/>
        <end position="107"/>
    </location>
</feature>
<dbReference type="EMBL" id="BMJB01000001">
    <property type="protein sequence ID" value="GGA55564.1"/>
    <property type="molecule type" value="Genomic_DNA"/>
</dbReference>
<dbReference type="PANTHER" id="PTHR33876">
    <property type="entry name" value="UNNAMED PRODUCT"/>
    <property type="match status" value="1"/>
</dbReference>
<evidence type="ECO:0000256" key="1">
    <source>
        <dbReference type="SAM" id="Phobius"/>
    </source>
</evidence>
<dbReference type="PANTHER" id="PTHR33876:SF4">
    <property type="entry name" value="CHLOROPLAST PROTEIN FOR GROWTH AND FERTILITY 2"/>
    <property type="match status" value="1"/>
</dbReference>
<feature type="transmembrane region" description="Helical" evidence="1">
    <location>
        <begin position="7"/>
        <end position="25"/>
    </location>
</feature>
<organism evidence="2 3">
    <name type="scientific">Edaphobacter acidisoli</name>
    <dbReference type="NCBI Taxonomy" id="2040573"/>
    <lineage>
        <taxon>Bacteria</taxon>
        <taxon>Pseudomonadati</taxon>
        <taxon>Acidobacteriota</taxon>
        <taxon>Terriglobia</taxon>
        <taxon>Terriglobales</taxon>
        <taxon>Acidobacteriaceae</taxon>
        <taxon>Edaphobacter</taxon>
    </lineage>
</organism>